<protein>
    <submittedName>
        <fullName evidence="8">Type II secretion system F family protein</fullName>
    </submittedName>
</protein>
<dbReference type="Proteomes" id="UP000662857">
    <property type="component" value="Chromosome"/>
</dbReference>
<dbReference type="GO" id="GO:0005886">
    <property type="term" value="C:plasma membrane"/>
    <property type="evidence" value="ECO:0007669"/>
    <property type="project" value="UniProtKB-SubCell"/>
</dbReference>
<evidence type="ECO:0000259" key="7">
    <source>
        <dbReference type="Pfam" id="PF00482"/>
    </source>
</evidence>
<evidence type="ECO:0000256" key="3">
    <source>
        <dbReference type="ARBA" id="ARBA00022692"/>
    </source>
</evidence>
<reference evidence="8" key="1">
    <citation type="submission" date="2021-02" db="EMBL/GenBank/DDBJ databases">
        <title>Natrosporangium hydrolyticum gen. nov., sp. nov, a haloalkaliphilic actinobacterium from a soda solonchak soil.</title>
        <authorList>
            <person name="Sorokin D.Y."/>
            <person name="Khijniak T.V."/>
            <person name="Zakharycheva A.P."/>
            <person name="Boueva O.V."/>
            <person name="Ariskina E.V."/>
            <person name="Hahnke R.L."/>
            <person name="Bunk B."/>
            <person name="Sproer C."/>
            <person name="Schumann P."/>
            <person name="Evtushenko L.I."/>
            <person name="Kublanov I.V."/>
        </authorList>
    </citation>
    <scope>NUCLEOTIDE SEQUENCE</scope>
    <source>
        <strain evidence="8">DSM 106523</strain>
    </source>
</reference>
<evidence type="ECO:0000256" key="6">
    <source>
        <dbReference type="SAM" id="Phobius"/>
    </source>
</evidence>
<accession>A0A895YAX5</accession>
<dbReference type="InterPro" id="IPR018076">
    <property type="entry name" value="T2SS_GspF_dom"/>
</dbReference>
<keyword evidence="2" id="KW-1003">Cell membrane</keyword>
<keyword evidence="9" id="KW-1185">Reference proteome</keyword>
<keyword evidence="4 6" id="KW-1133">Transmembrane helix</keyword>
<keyword evidence="3 6" id="KW-0812">Transmembrane</keyword>
<organism evidence="8 9">
    <name type="scientific">Natronosporangium hydrolyticum</name>
    <dbReference type="NCBI Taxonomy" id="2811111"/>
    <lineage>
        <taxon>Bacteria</taxon>
        <taxon>Bacillati</taxon>
        <taxon>Actinomycetota</taxon>
        <taxon>Actinomycetes</taxon>
        <taxon>Micromonosporales</taxon>
        <taxon>Micromonosporaceae</taxon>
        <taxon>Natronosporangium</taxon>
    </lineage>
</organism>
<comment type="subcellular location">
    <subcellularLocation>
        <location evidence="1">Cell membrane</location>
        <topology evidence="1">Multi-pass membrane protein</topology>
    </subcellularLocation>
</comment>
<evidence type="ECO:0000256" key="2">
    <source>
        <dbReference type="ARBA" id="ARBA00022475"/>
    </source>
</evidence>
<evidence type="ECO:0000313" key="8">
    <source>
        <dbReference type="EMBL" id="QSB14924.1"/>
    </source>
</evidence>
<dbReference type="AlphaFoldDB" id="A0A895YAX5"/>
<evidence type="ECO:0000256" key="1">
    <source>
        <dbReference type="ARBA" id="ARBA00004651"/>
    </source>
</evidence>
<keyword evidence="5 6" id="KW-0472">Membrane</keyword>
<feature type="domain" description="Type II secretion system protein GspF" evidence="7">
    <location>
        <begin position="130"/>
        <end position="255"/>
    </location>
</feature>
<dbReference type="PANTHER" id="PTHR35007:SF3">
    <property type="entry name" value="POSSIBLE CONSERVED ALANINE RICH MEMBRANE PROTEIN"/>
    <property type="match status" value="1"/>
</dbReference>
<gene>
    <name evidence="8" type="ORF">JQS43_00565</name>
</gene>
<feature type="transmembrane region" description="Helical" evidence="6">
    <location>
        <begin position="77"/>
        <end position="110"/>
    </location>
</feature>
<dbReference type="RefSeq" id="WP_239677087.1">
    <property type="nucleotide sequence ID" value="NZ_CP070499.1"/>
</dbReference>
<sequence length="306" mass="32298">MALQRGPGGAAMILLDAYVAVLAALAVGGVFLIVAGLAGGPAPTTPSDAPIVGRVRRFWRDLGGTPAERRTRQVLLVAAAVVAVLVFVLTGVPAVALLAGVAVPGVPWLWGVGKREQRGIERAEALGDWTRRLKDQLSTGAGLMSAIVNTTEAAPPIIAEEVGALAARLRTGADPKRALHRFAEELDDPIAEQVVAALLLHLQDRGEHLADVLAAIAADAGKQVSIRREVHAKRTQPRITVRFMTVFGLVIAAILARGELIEAYTSARGQLVLLVLASAFVATLVWVRSLSRPPAQPRFLRPPEVA</sequence>
<evidence type="ECO:0000256" key="5">
    <source>
        <dbReference type="ARBA" id="ARBA00023136"/>
    </source>
</evidence>
<name>A0A895YAX5_9ACTN</name>
<feature type="transmembrane region" description="Helical" evidence="6">
    <location>
        <begin position="270"/>
        <end position="291"/>
    </location>
</feature>
<proteinExistence type="predicted"/>
<dbReference type="PANTHER" id="PTHR35007">
    <property type="entry name" value="INTEGRAL MEMBRANE PROTEIN-RELATED"/>
    <property type="match status" value="1"/>
</dbReference>
<dbReference type="EMBL" id="CP070499">
    <property type="protein sequence ID" value="QSB14924.1"/>
    <property type="molecule type" value="Genomic_DNA"/>
</dbReference>
<feature type="transmembrane region" description="Helical" evidence="6">
    <location>
        <begin position="239"/>
        <end position="258"/>
    </location>
</feature>
<evidence type="ECO:0000256" key="4">
    <source>
        <dbReference type="ARBA" id="ARBA00022989"/>
    </source>
</evidence>
<dbReference type="KEGG" id="nhy:JQS43_00565"/>
<dbReference type="Pfam" id="PF00482">
    <property type="entry name" value="T2SSF"/>
    <property type="match status" value="1"/>
</dbReference>
<evidence type="ECO:0000313" key="9">
    <source>
        <dbReference type="Proteomes" id="UP000662857"/>
    </source>
</evidence>
<feature type="transmembrane region" description="Helical" evidence="6">
    <location>
        <begin position="12"/>
        <end position="38"/>
    </location>
</feature>